<feature type="transmembrane region" description="Helical" evidence="1">
    <location>
        <begin position="92"/>
        <end position="111"/>
    </location>
</feature>
<sequence>MPLNAQKAGFNSEAGLFITLVISLLCGLYCLWLLYVVKRNMWAVSQERLESEMVKEVQLSIQRNGTTVEMSISESTIPEKSSKRPVVIDSRIRWIVTLYIIGCILTCIGNVCEHLIYALAENAGRACVRGLYIELPLKYPNVDNIFLGLRPQLPLAAYCLHIIYACSSFTAAEKALQQMYFLYCFPVFNGFGMSRYLFFWYIMSTKLKKKKTTFFLIANEKAISSSQIKTDLKQYLKKLLRLFLLMQIFTFTLYLVGIVPGWDEALWSVVVIDLSVNSSTMLLSFSFAKPAFDIICLCTSPNANEM</sequence>
<evidence type="ECO:0000313" key="2">
    <source>
        <dbReference type="EMBL" id="ETO24899.1"/>
    </source>
</evidence>
<comment type="caution">
    <text evidence="2">The sequence shown here is derived from an EMBL/GenBank/DDBJ whole genome shotgun (WGS) entry which is preliminary data.</text>
</comment>
<keyword evidence="1" id="KW-0472">Membrane</keyword>
<proteinExistence type="predicted"/>
<feature type="transmembrane region" description="Helical" evidence="1">
    <location>
        <begin position="265"/>
        <end position="285"/>
    </location>
</feature>
<protein>
    <submittedName>
        <fullName evidence="2">Uncharacterized protein</fullName>
    </submittedName>
</protein>
<feature type="transmembrane region" description="Helical" evidence="1">
    <location>
        <begin position="16"/>
        <end position="37"/>
    </location>
</feature>
<keyword evidence="1" id="KW-0812">Transmembrane</keyword>
<keyword evidence="1" id="KW-1133">Transmembrane helix</keyword>
<keyword evidence="3" id="KW-1185">Reference proteome</keyword>
<reference evidence="2 3" key="1">
    <citation type="journal article" date="2013" name="Curr. Biol.">
        <title>The Genome of the Foraminiferan Reticulomyxa filosa.</title>
        <authorList>
            <person name="Glockner G."/>
            <person name="Hulsmann N."/>
            <person name="Schleicher M."/>
            <person name="Noegel A.A."/>
            <person name="Eichinger L."/>
            <person name="Gallinger C."/>
            <person name="Pawlowski J."/>
            <person name="Sierra R."/>
            <person name="Euteneuer U."/>
            <person name="Pillet L."/>
            <person name="Moustafa A."/>
            <person name="Platzer M."/>
            <person name="Groth M."/>
            <person name="Szafranski K."/>
            <person name="Schliwa M."/>
        </authorList>
    </citation>
    <scope>NUCLEOTIDE SEQUENCE [LARGE SCALE GENOMIC DNA]</scope>
</reference>
<gene>
    <name evidence="2" type="ORF">RFI_12259</name>
</gene>
<feature type="transmembrane region" description="Helical" evidence="1">
    <location>
        <begin position="180"/>
        <end position="202"/>
    </location>
</feature>
<name>X6NGS3_RETFI</name>
<feature type="transmembrane region" description="Helical" evidence="1">
    <location>
        <begin position="239"/>
        <end position="259"/>
    </location>
</feature>
<dbReference type="AlphaFoldDB" id="X6NGS3"/>
<dbReference type="EMBL" id="ASPP01008888">
    <property type="protein sequence ID" value="ETO24899.1"/>
    <property type="molecule type" value="Genomic_DNA"/>
</dbReference>
<accession>X6NGS3</accession>
<dbReference type="Proteomes" id="UP000023152">
    <property type="component" value="Unassembled WGS sequence"/>
</dbReference>
<organism evidence="2 3">
    <name type="scientific">Reticulomyxa filosa</name>
    <dbReference type="NCBI Taxonomy" id="46433"/>
    <lineage>
        <taxon>Eukaryota</taxon>
        <taxon>Sar</taxon>
        <taxon>Rhizaria</taxon>
        <taxon>Retaria</taxon>
        <taxon>Foraminifera</taxon>
        <taxon>Monothalamids</taxon>
        <taxon>Reticulomyxidae</taxon>
        <taxon>Reticulomyxa</taxon>
    </lineage>
</organism>
<evidence type="ECO:0000313" key="3">
    <source>
        <dbReference type="Proteomes" id="UP000023152"/>
    </source>
</evidence>
<evidence type="ECO:0000256" key="1">
    <source>
        <dbReference type="SAM" id="Phobius"/>
    </source>
</evidence>